<evidence type="ECO:0000313" key="3">
    <source>
        <dbReference type="Proteomes" id="UP000044071"/>
    </source>
</evidence>
<evidence type="ECO:0000256" key="1">
    <source>
        <dbReference type="SAM" id="SignalP"/>
    </source>
</evidence>
<dbReference type="RefSeq" id="WP_043872545.1">
    <property type="nucleotide sequence ID" value="NZ_CCVW01000001.1"/>
</dbReference>
<feature type="chain" id="PRO_5009744041" evidence="1">
    <location>
        <begin position="24"/>
        <end position="249"/>
    </location>
</feature>
<protein>
    <submittedName>
        <fullName evidence="2">Protein tyrosine/serine phosphatase</fullName>
    </submittedName>
</protein>
<evidence type="ECO:0000313" key="2">
    <source>
        <dbReference type="EMBL" id="CDZ75913.1"/>
    </source>
</evidence>
<feature type="signal peptide" evidence="1">
    <location>
        <begin position="1"/>
        <end position="23"/>
    </location>
</feature>
<reference evidence="2 3" key="1">
    <citation type="submission" date="2014-06" db="EMBL/GenBank/DDBJ databases">
        <authorList>
            <person name="Urmite Genomes Urmite Genomes"/>
        </authorList>
    </citation>
    <scope>NUCLEOTIDE SEQUENCE [LARGE SCALE GENOMIC DNA]</scope>
</reference>
<name>A0A078KW62_9GAMM</name>
<accession>A0A078KW62</accession>
<dbReference type="SUPFAM" id="SSF52799">
    <property type="entry name" value="(Phosphotyrosine protein) phosphatases II"/>
    <property type="match status" value="1"/>
</dbReference>
<dbReference type="EMBL" id="CCSB01000001">
    <property type="protein sequence ID" value="CDZ75913.1"/>
    <property type="molecule type" value="Genomic_DNA"/>
</dbReference>
<proteinExistence type="predicted"/>
<gene>
    <name evidence="2" type="ORF">BN59_00173</name>
</gene>
<sequence length="249" mass="27512">MSTKTSFLGLLCIASLCSTNSYAQTNFSCERNFPATLQVKSINECKETPATIKKTNDLNIQLVNALFHDQNLGATVLNLPGNKHKIVYRSANLAGAPLCMKSLVEQRQVHTIVNLYSGKRGYNRELVALEKAVFNDVGGKEYIQIQDFFTTHVEPSQIPALNKQIAQIAKTIANSEGNVLVHCLVGEHDTGVIFGVLQKCYNKLPIKQVINEMGCHLTQDISPAYQRAAFNSVAKLIKEFPCELINEAN</sequence>
<dbReference type="Gene3D" id="3.90.190.10">
    <property type="entry name" value="Protein tyrosine phosphatase superfamily"/>
    <property type="match status" value="1"/>
</dbReference>
<dbReference type="InterPro" id="IPR029021">
    <property type="entry name" value="Prot-tyrosine_phosphatase-like"/>
</dbReference>
<dbReference type="Proteomes" id="UP000044071">
    <property type="component" value="Unassembled WGS sequence"/>
</dbReference>
<dbReference type="eggNOG" id="ENOG5031EZ3">
    <property type="taxonomic scope" value="Bacteria"/>
</dbReference>
<organism evidence="2 3">
    <name type="scientific">Legionella massiliensis</name>
    <dbReference type="NCBI Taxonomy" id="1034943"/>
    <lineage>
        <taxon>Bacteria</taxon>
        <taxon>Pseudomonadati</taxon>
        <taxon>Pseudomonadota</taxon>
        <taxon>Gammaproteobacteria</taxon>
        <taxon>Legionellales</taxon>
        <taxon>Legionellaceae</taxon>
        <taxon>Legionella</taxon>
    </lineage>
</organism>
<keyword evidence="3" id="KW-1185">Reference proteome</keyword>
<dbReference type="OrthoDB" id="5638839at2"/>
<dbReference type="AlphaFoldDB" id="A0A078KW62"/>
<keyword evidence="1" id="KW-0732">Signal</keyword>